<keyword evidence="1 4" id="KW-0378">Hydrolase</keyword>
<keyword evidence="5" id="KW-1185">Reference proteome</keyword>
<dbReference type="Pfam" id="PF01546">
    <property type="entry name" value="Peptidase_M20"/>
    <property type="match status" value="1"/>
</dbReference>
<reference evidence="4 5" key="1">
    <citation type="submission" date="2019-06" db="EMBL/GenBank/DDBJ databases">
        <title>Sequencing the genomes of 1000 actinobacteria strains.</title>
        <authorList>
            <person name="Klenk H.-P."/>
        </authorList>
    </citation>
    <scope>NUCLEOTIDE SEQUENCE [LARGE SCALE GENOMIC DNA]</scope>
    <source>
        <strain evidence="4 5">DSM 45671</strain>
    </source>
</reference>
<proteinExistence type="predicted"/>
<dbReference type="GO" id="GO:0019877">
    <property type="term" value="P:diaminopimelate biosynthetic process"/>
    <property type="evidence" value="ECO:0007669"/>
    <property type="project" value="UniProtKB-ARBA"/>
</dbReference>
<dbReference type="EMBL" id="VIWU01000001">
    <property type="protein sequence ID" value="TWF81509.1"/>
    <property type="molecule type" value="Genomic_DNA"/>
</dbReference>
<dbReference type="Gene3D" id="3.30.70.360">
    <property type="match status" value="1"/>
</dbReference>
<feature type="domain" description="Peptidase M20 dimerisation" evidence="3">
    <location>
        <begin position="193"/>
        <end position="289"/>
    </location>
</feature>
<dbReference type="SUPFAM" id="SSF55031">
    <property type="entry name" value="Bacterial exopeptidase dimerisation domain"/>
    <property type="match status" value="1"/>
</dbReference>
<dbReference type="PIRSF" id="PIRSF005962">
    <property type="entry name" value="Pept_M20D_amidohydro"/>
    <property type="match status" value="1"/>
</dbReference>
<dbReference type="InterPro" id="IPR017439">
    <property type="entry name" value="Amidohydrolase"/>
</dbReference>
<comment type="cofactor">
    <cofactor evidence="2">
        <name>Mn(2+)</name>
        <dbReference type="ChEBI" id="CHEBI:29035"/>
    </cofactor>
    <text evidence="2">The Mn(2+) ion enhances activity.</text>
</comment>
<dbReference type="Proteomes" id="UP000321261">
    <property type="component" value="Unassembled WGS sequence"/>
</dbReference>
<evidence type="ECO:0000313" key="4">
    <source>
        <dbReference type="EMBL" id="TWF81509.1"/>
    </source>
</evidence>
<accession>A0A561T330</accession>
<sequence>MLTSGLDDRIPDLELLYRDLHEHPELSFQEERTASVLAARLAAAGLEVTTGVGKTGVVGVLRNGEGPTVLLRADMDALPVQEIEKVPYRSRATGVDPDGVSTPVMHACGHDTHMTALIGAVEQLVANRDAWSGTVLAVLQPAEEVGSGAQAMLDDGFLDRFGPFDVALGQHITSAPSTHLYLCPGVFMAAADSLRVTVYGRGGHGSAPHTTVDPVVLAASIVMRLQTIVAREVAPNEVAVVTVAAIHAGRKENVIPASAELKLNVRTFDPDVRERVLAAITRIVDAEAEAAGAPRPPEIAPINGFPLLRNDVATTEAVRAAFTEAFGAGHVHETTPKTGSEDFGLFAEAAGVPSVFWNFGGFDPALYPDDPAHPHAAVASGRAPGGHSPEFVPTAVAPTLRRAVEALLTAAAIWLVR</sequence>
<organism evidence="4 5">
    <name type="scientific">Pseudonocardia hierapolitana</name>
    <dbReference type="NCBI Taxonomy" id="1128676"/>
    <lineage>
        <taxon>Bacteria</taxon>
        <taxon>Bacillati</taxon>
        <taxon>Actinomycetota</taxon>
        <taxon>Actinomycetes</taxon>
        <taxon>Pseudonocardiales</taxon>
        <taxon>Pseudonocardiaceae</taxon>
        <taxon>Pseudonocardia</taxon>
    </lineage>
</organism>
<evidence type="ECO:0000259" key="3">
    <source>
        <dbReference type="Pfam" id="PF07687"/>
    </source>
</evidence>
<dbReference type="PANTHER" id="PTHR11014">
    <property type="entry name" value="PEPTIDASE M20 FAMILY MEMBER"/>
    <property type="match status" value="1"/>
</dbReference>
<dbReference type="FunFam" id="3.30.70.360:FF:000001">
    <property type="entry name" value="N-acetyldiaminopimelate deacetylase"/>
    <property type="match status" value="1"/>
</dbReference>
<feature type="binding site" evidence="2">
    <location>
        <position position="110"/>
    </location>
    <ligand>
        <name>Mn(2+)</name>
        <dbReference type="ChEBI" id="CHEBI:29035"/>
        <label>2</label>
    </ligand>
</feature>
<feature type="binding site" evidence="2">
    <location>
        <position position="171"/>
    </location>
    <ligand>
        <name>Mn(2+)</name>
        <dbReference type="ChEBI" id="CHEBI:29035"/>
        <label>2</label>
    </ligand>
</feature>
<dbReference type="SUPFAM" id="SSF53187">
    <property type="entry name" value="Zn-dependent exopeptidases"/>
    <property type="match status" value="1"/>
</dbReference>
<dbReference type="NCBIfam" id="TIGR01891">
    <property type="entry name" value="amidohydrolases"/>
    <property type="match status" value="1"/>
</dbReference>
<dbReference type="InterPro" id="IPR011650">
    <property type="entry name" value="Peptidase_M20_dimer"/>
</dbReference>
<dbReference type="PANTHER" id="PTHR11014:SF63">
    <property type="entry name" value="METALLOPEPTIDASE, PUTATIVE (AFU_ORTHOLOGUE AFUA_6G09600)-RELATED"/>
    <property type="match status" value="1"/>
</dbReference>
<comment type="caution">
    <text evidence="4">The sequence shown here is derived from an EMBL/GenBank/DDBJ whole genome shotgun (WGS) entry which is preliminary data.</text>
</comment>
<keyword evidence="2" id="KW-0464">Manganese</keyword>
<protein>
    <submittedName>
        <fullName evidence="4">Hippurate hydrolase</fullName>
    </submittedName>
</protein>
<dbReference type="InterPro" id="IPR002933">
    <property type="entry name" value="Peptidase_M20"/>
</dbReference>
<dbReference type="RefSeq" id="WP_212612817.1">
    <property type="nucleotide sequence ID" value="NZ_VIWU01000001.1"/>
</dbReference>
<dbReference type="GO" id="GO:0050118">
    <property type="term" value="F:N-acetyldiaminopimelate deacetylase activity"/>
    <property type="evidence" value="ECO:0007669"/>
    <property type="project" value="UniProtKB-ARBA"/>
</dbReference>
<name>A0A561T330_9PSEU</name>
<keyword evidence="2" id="KW-0479">Metal-binding</keyword>
<gene>
    <name evidence="4" type="ORF">FHX44_117454</name>
</gene>
<dbReference type="GO" id="GO:0046872">
    <property type="term" value="F:metal ion binding"/>
    <property type="evidence" value="ECO:0007669"/>
    <property type="project" value="UniProtKB-KW"/>
</dbReference>
<feature type="binding site" evidence="2">
    <location>
        <position position="144"/>
    </location>
    <ligand>
        <name>Mn(2+)</name>
        <dbReference type="ChEBI" id="CHEBI:29035"/>
        <label>2</label>
    </ligand>
</feature>
<dbReference type="InterPro" id="IPR036264">
    <property type="entry name" value="Bact_exopeptidase_dim_dom"/>
</dbReference>
<feature type="binding site" evidence="2">
    <location>
        <position position="108"/>
    </location>
    <ligand>
        <name>Mn(2+)</name>
        <dbReference type="ChEBI" id="CHEBI:29035"/>
        <label>2</label>
    </ligand>
</feature>
<dbReference type="Pfam" id="PF07687">
    <property type="entry name" value="M20_dimer"/>
    <property type="match status" value="1"/>
</dbReference>
<evidence type="ECO:0000256" key="1">
    <source>
        <dbReference type="ARBA" id="ARBA00022801"/>
    </source>
</evidence>
<dbReference type="AlphaFoldDB" id="A0A561T330"/>
<evidence type="ECO:0000313" key="5">
    <source>
        <dbReference type="Proteomes" id="UP000321261"/>
    </source>
</evidence>
<dbReference type="Gene3D" id="3.40.630.10">
    <property type="entry name" value="Zn peptidases"/>
    <property type="match status" value="1"/>
</dbReference>
<evidence type="ECO:0000256" key="2">
    <source>
        <dbReference type="PIRSR" id="PIRSR005962-1"/>
    </source>
</evidence>